<evidence type="ECO:0000313" key="7">
    <source>
        <dbReference type="EMBL" id="SAM08654.1"/>
    </source>
</evidence>
<evidence type="ECO:0000256" key="2">
    <source>
        <dbReference type="ARBA" id="ARBA00010617"/>
    </source>
</evidence>
<keyword evidence="6" id="KW-0560">Oxidoreductase</keyword>
<dbReference type="GO" id="GO:0005506">
    <property type="term" value="F:iron ion binding"/>
    <property type="evidence" value="ECO:0007669"/>
    <property type="project" value="InterPro"/>
</dbReference>
<sequence length="511" mass="58081">MDYQKVVDRLTRSMPDRGKLEAIGKAATIGIATYIVTKKLYDAYLGPLYHVPSPFYAKFFTISKASLNKPFGTIYAKYMTFNDKYGSVVKLGPSSLLISDKTMLKQVLQQEDLEKGPMYDLLQRDGAASLLITRDKGMHKRLRLLISPAFSLEYLDSLEEHILNVLNNTMLKIEGLTAEHPQEGADVDIWKLLQHNALDIIGDCAFGKSFDTIKSDYHPVTDSIMMELRWASWIIAHPFLTKLLTLGQPVNMNPIIKEFMANSINARIQSGERRNDILQILLDTQESKDPEDRLSDIAIMNEAVMFLIAGSETISNTLGFAVIELLRHPHAMKKLQEEIDGLDFADQNRQLFCHTQLKQLPYLDAVLNETMRINPVPAAGLERVAEKDFTLAGKLHVPKGTELICNVYHAQMDENYWPNACSFEPERWLPGNETRRDLEAFFPFGIGSRNCIGENFAWMQMRLVLATLIRRFDLTPLAMEMEQAKEVRHFITITILNNSFSVVAHPRQQAN</sequence>
<keyword evidence="4 5" id="KW-0408">Iron</keyword>
<dbReference type="SUPFAM" id="SSF48264">
    <property type="entry name" value="Cytochrome P450"/>
    <property type="match status" value="1"/>
</dbReference>
<proteinExistence type="inferred from homology"/>
<dbReference type="Gene3D" id="1.10.630.10">
    <property type="entry name" value="Cytochrome P450"/>
    <property type="match status" value="1"/>
</dbReference>
<evidence type="ECO:0000256" key="1">
    <source>
        <dbReference type="ARBA" id="ARBA00001971"/>
    </source>
</evidence>
<dbReference type="PANTHER" id="PTHR24305">
    <property type="entry name" value="CYTOCHROME P450"/>
    <property type="match status" value="1"/>
</dbReference>
<keyword evidence="8" id="KW-1185">Reference proteome</keyword>
<dbReference type="GO" id="GO:0004497">
    <property type="term" value="F:monooxygenase activity"/>
    <property type="evidence" value="ECO:0007669"/>
    <property type="project" value="UniProtKB-KW"/>
</dbReference>
<evidence type="ECO:0008006" key="9">
    <source>
        <dbReference type="Google" id="ProtNLM"/>
    </source>
</evidence>
<dbReference type="OrthoDB" id="1470350at2759"/>
<dbReference type="InterPro" id="IPR050121">
    <property type="entry name" value="Cytochrome_P450_monoxygenase"/>
</dbReference>
<dbReference type="AlphaFoldDB" id="A0A168SML5"/>
<evidence type="ECO:0000256" key="3">
    <source>
        <dbReference type="ARBA" id="ARBA00022723"/>
    </source>
</evidence>
<name>A0A168SML5_ABSGL</name>
<dbReference type="InterPro" id="IPR002401">
    <property type="entry name" value="Cyt_P450_E_grp-I"/>
</dbReference>
<dbReference type="InterPro" id="IPR017972">
    <property type="entry name" value="Cyt_P450_CS"/>
</dbReference>
<dbReference type="InParanoid" id="A0A168SML5"/>
<dbReference type="OMA" id="FMANSIN"/>
<comment type="similarity">
    <text evidence="2 6">Belongs to the cytochrome P450 family.</text>
</comment>
<accession>A0A168SML5</accession>
<protein>
    <recommendedName>
        <fullName evidence="9">Cytochrome P450</fullName>
    </recommendedName>
</protein>
<keyword evidence="5 6" id="KW-0349">Heme</keyword>
<dbReference type="Proteomes" id="UP000078561">
    <property type="component" value="Unassembled WGS sequence"/>
</dbReference>
<evidence type="ECO:0000313" key="8">
    <source>
        <dbReference type="Proteomes" id="UP000078561"/>
    </source>
</evidence>
<evidence type="ECO:0000256" key="6">
    <source>
        <dbReference type="RuleBase" id="RU000461"/>
    </source>
</evidence>
<evidence type="ECO:0000256" key="5">
    <source>
        <dbReference type="PIRSR" id="PIRSR602401-1"/>
    </source>
</evidence>
<dbReference type="STRING" id="4829.A0A168SML5"/>
<keyword evidence="3 5" id="KW-0479">Metal-binding</keyword>
<dbReference type="PROSITE" id="PS00086">
    <property type="entry name" value="CYTOCHROME_P450"/>
    <property type="match status" value="1"/>
</dbReference>
<dbReference type="InterPro" id="IPR001128">
    <property type="entry name" value="Cyt_P450"/>
</dbReference>
<dbReference type="PRINTS" id="PR00385">
    <property type="entry name" value="P450"/>
</dbReference>
<organism evidence="7">
    <name type="scientific">Absidia glauca</name>
    <name type="common">Pin mould</name>
    <dbReference type="NCBI Taxonomy" id="4829"/>
    <lineage>
        <taxon>Eukaryota</taxon>
        <taxon>Fungi</taxon>
        <taxon>Fungi incertae sedis</taxon>
        <taxon>Mucoromycota</taxon>
        <taxon>Mucoromycotina</taxon>
        <taxon>Mucoromycetes</taxon>
        <taxon>Mucorales</taxon>
        <taxon>Cunninghamellaceae</taxon>
        <taxon>Absidia</taxon>
    </lineage>
</organism>
<keyword evidence="6" id="KW-0503">Monooxygenase</keyword>
<dbReference type="Pfam" id="PF00067">
    <property type="entry name" value="p450"/>
    <property type="match status" value="1"/>
</dbReference>
<evidence type="ECO:0000256" key="4">
    <source>
        <dbReference type="ARBA" id="ARBA00023004"/>
    </source>
</evidence>
<reference evidence="7" key="1">
    <citation type="submission" date="2016-04" db="EMBL/GenBank/DDBJ databases">
        <authorList>
            <person name="Evans L.H."/>
            <person name="Alamgir A."/>
            <person name="Owens N."/>
            <person name="Weber N.D."/>
            <person name="Virtaneva K."/>
            <person name="Barbian K."/>
            <person name="Babar A."/>
            <person name="Rosenke K."/>
        </authorList>
    </citation>
    <scope>NUCLEOTIDE SEQUENCE [LARGE SCALE GENOMIC DNA]</scope>
    <source>
        <strain evidence="7">CBS 101.48</strain>
    </source>
</reference>
<dbReference type="InterPro" id="IPR036396">
    <property type="entry name" value="Cyt_P450_sf"/>
</dbReference>
<dbReference type="GO" id="GO:0020037">
    <property type="term" value="F:heme binding"/>
    <property type="evidence" value="ECO:0007669"/>
    <property type="project" value="InterPro"/>
</dbReference>
<dbReference type="GO" id="GO:0016705">
    <property type="term" value="F:oxidoreductase activity, acting on paired donors, with incorporation or reduction of molecular oxygen"/>
    <property type="evidence" value="ECO:0007669"/>
    <property type="project" value="InterPro"/>
</dbReference>
<dbReference type="EMBL" id="LT554895">
    <property type="protein sequence ID" value="SAM08654.1"/>
    <property type="molecule type" value="Genomic_DNA"/>
</dbReference>
<dbReference type="PRINTS" id="PR00463">
    <property type="entry name" value="EP450I"/>
</dbReference>
<dbReference type="PANTHER" id="PTHR24305:SF166">
    <property type="entry name" value="CYTOCHROME P450 12A4, MITOCHONDRIAL-RELATED"/>
    <property type="match status" value="1"/>
</dbReference>
<comment type="cofactor">
    <cofactor evidence="1 5">
        <name>heme</name>
        <dbReference type="ChEBI" id="CHEBI:30413"/>
    </cofactor>
</comment>
<gene>
    <name evidence="7" type="primary">ABSGL_14317.1 scaffold 14385</name>
</gene>
<feature type="binding site" description="axial binding residue" evidence="5">
    <location>
        <position position="451"/>
    </location>
    <ligand>
        <name>heme</name>
        <dbReference type="ChEBI" id="CHEBI:30413"/>
    </ligand>
    <ligandPart>
        <name>Fe</name>
        <dbReference type="ChEBI" id="CHEBI:18248"/>
    </ligandPart>
</feature>